<dbReference type="Pfam" id="PF10013">
    <property type="entry name" value="DUF2256"/>
    <property type="match status" value="1"/>
</dbReference>
<name>A0A6M8FKL8_9GAMM</name>
<dbReference type="KEGG" id="pcam:HNE05_14530"/>
<accession>A0A6M8FKL8</accession>
<dbReference type="PIRSF" id="PIRSF037205">
    <property type="entry name" value="UCP037205"/>
    <property type="match status" value="1"/>
</dbReference>
<dbReference type="Proteomes" id="UP000501379">
    <property type="component" value="Chromosome"/>
</dbReference>
<dbReference type="AlphaFoldDB" id="A0A6M8FKL8"/>
<dbReference type="PANTHER" id="PTHR37463">
    <property type="entry name" value="GSL3115 PROTEIN"/>
    <property type="match status" value="1"/>
</dbReference>
<keyword evidence="2" id="KW-1185">Reference proteome</keyword>
<protein>
    <submittedName>
        <fullName evidence="1">DUF2256 domain-containing protein</fullName>
    </submittedName>
</protein>
<organism evidence="1 2">
    <name type="scientific">Aquipseudomonas campi</name>
    <dbReference type="NCBI Taxonomy" id="2731681"/>
    <lineage>
        <taxon>Bacteria</taxon>
        <taxon>Pseudomonadati</taxon>
        <taxon>Pseudomonadota</taxon>
        <taxon>Gammaproteobacteria</taxon>
        <taxon>Pseudomonadales</taxon>
        <taxon>Pseudomonadaceae</taxon>
        <taxon>Aquipseudomonas</taxon>
    </lineage>
</organism>
<gene>
    <name evidence="1" type="ORF">HNE05_14530</name>
</gene>
<dbReference type="InterPro" id="IPR017136">
    <property type="entry name" value="UCP037205"/>
</dbReference>
<dbReference type="RefSeq" id="WP_173209489.1">
    <property type="nucleotide sequence ID" value="NZ_CP053697.2"/>
</dbReference>
<evidence type="ECO:0000313" key="1">
    <source>
        <dbReference type="EMBL" id="QKE64510.1"/>
    </source>
</evidence>
<evidence type="ECO:0000313" key="2">
    <source>
        <dbReference type="Proteomes" id="UP000501379"/>
    </source>
</evidence>
<reference evidence="1" key="1">
    <citation type="submission" date="2020-07" db="EMBL/GenBank/DDBJ databases">
        <title>Nitrate ammonifying Pseudomonas campi sp. nov. isolated from German agricultural grassland.</title>
        <authorList>
            <person name="Timsy T."/>
            <person name="Ulrich A."/>
            <person name="Spanner T."/>
            <person name="Foesel B."/>
            <person name="Kolb S."/>
            <person name="Horn M.A."/>
            <person name="Behrendt U."/>
        </authorList>
    </citation>
    <scope>NUCLEOTIDE SEQUENCE</scope>
    <source>
        <strain evidence="1">S1-A32-2</strain>
    </source>
</reference>
<dbReference type="EMBL" id="CP053697">
    <property type="protein sequence ID" value="QKE64510.1"/>
    <property type="molecule type" value="Genomic_DNA"/>
</dbReference>
<sequence>MKKAALPVKHCAVCGLPFNWRKKWSRCWAEVRYCSERCRRNRVAGGGP</sequence>
<proteinExistence type="predicted"/>
<dbReference type="PANTHER" id="PTHR37463:SF1">
    <property type="entry name" value="DUF2256 DOMAIN-CONTAINING PROTEIN"/>
    <property type="match status" value="1"/>
</dbReference>